<name>A0ABM3GM04_NEOLC</name>
<feature type="chain" id="PRO_5046884716" evidence="1">
    <location>
        <begin position="21"/>
        <end position="125"/>
    </location>
</feature>
<feature type="signal peptide" evidence="1">
    <location>
        <begin position="1"/>
        <end position="20"/>
    </location>
</feature>
<reference evidence="3" key="1">
    <citation type="submission" date="2025-08" db="UniProtKB">
        <authorList>
            <consortium name="RefSeq"/>
        </authorList>
    </citation>
    <scope>IDENTIFICATION</scope>
    <source>
        <tissue evidence="3">Thorax and Abdomen</tissue>
    </source>
</reference>
<accession>A0ABM3GM04</accession>
<gene>
    <name evidence="3" type="primary">LOC107220765</name>
</gene>
<dbReference type="Proteomes" id="UP000829291">
    <property type="component" value="Chromosome 7"/>
</dbReference>
<sequence>MSKLLFYVCVVGLLVGTVISASTGERPTSVAGPTCKSHGDPCLVVEECCPNLWCMTYAGKCVSKQSPGWREANSTTPTSTMENEGPKMDSCNTQNECCANTRCNKYAHRCQVIITEADLTKKKQN</sequence>
<organism evidence="2 3">
    <name type="scientific">Neodiprion lecontei</name>
    <name type="common">Redheaded pine sawfly</name>
    <dbReference type="NCBI Taxonomy" id="441921"/>
    <lineage>
        <taxon>Eukaryota</taxon>
        <taxon>Metazoa</taxon>
        <taxon>Ecdysozoa</taxon>
        <taxon>Arthropoda</taxon>
        <taxon>Hexapoda</taxon>
        <taxon>Insecta</taxon>
        <taxon>Pterygota</taxon>
        <taxon>Neoptera</taxon>
        <taxon>Endopterygota</taxon>
        <taxon>Hymenoptera</taxon>
        <taxon>Tenthredinoidea</taxon>
        <taxon>Diprionidae</taxon>
        <taxon>Diprioninae</taxon>
        <taxon>Neodiprion</taxon>
    </lineage>
</organism>
<dbReference type="GeneID" id="107220765"/>
<evidence type="ECO:0000313" key="3">
    <source>
        <dbReference type="RefSeq" id="XP_046601303.1"/>
    </source>
</evidence>
<keyword evidence="2" id="KW-1185">Reference proteome</keyword>
<dbReference type="RefSeq" id="XP_046601303.1">
    <property type="nucleotide sequence ID" value="XM_046745347.1"/>
</dbReference>
<protein>
    <submittedName>
        <fullName evidence="3">Omega-conotoxin-like protein 1</fullName>
    </submittedName>
</protein>
<evidence type="ECO:0000256" key="1">
    <source>
        <dbReference type="SAM" id="SignalP"/>
    </source>
</evidence>
<evidence type="ECO:0000313" key="2">
    <source>
        <dbReference type="Proteomes" id="UP000829291"/>
    </source>
</evidence>
<proteinExistence type="predicted"/>
<keyword evidence="1" id="KW-0732">Signal</keyword>